<proteinExistence type="predicted"/>
<name>A0ACB9F7W7_CICIN</name>
<accession>A0ACB9F7W7</accession>
<dbReference type="Proteomes" id="UP001055811">
    <property type="component" value="Linkage Group LG03"/>
</dbReference>
<reference evidence="2" key="1">
    <citation type="journal article" date="2022" name="Mol. Ecol. Resour.">
        <title>The genomes of chicory, endive, great burdock and yacon provide insights into Asteraceae palaeo-polyploidization history and plant inulin production.</title>
        <authorList>
            <person name="Fan W."/>
            <person name="Wang S."/>
            <person name="Wang H."/>
            <person name="Wang A."/>
            <person name="Jiang F."/>
            <person name="Liu H."/>
            <person name="Zhao H."/>
            <person name="Xu D."/>
            <person name="Zhang Y."/>
        </authorList>
    </citation>
    <scope>NUCLEOTIDE SEQUENCE [LARGE SCALE GENOMIC DNA]</scope>
    <source>
        <strain evidence="2">cv. Punajuju</strain>
    </source>
</reference>
<protein>
    <submittedName>
        <fullName evidence="1">Uncharacterized protein</fullName>
    </submittedName>
</protein>
<dbReference type="EMBL" id="CM042011">
    <property type="protein sequence ID" value="KAI3766863.1"/>
    <property type="molecule type" value="Genomic_DNA"/>
</dbReference>
<reference evidence="1 2" key="2">
    <citation type="journal article" date="2022" name="Mol. Ecol. Resour.">
        <title>The genomes of chicory, endive, great burdock and yacon provide insights into Asteraceae paleo-polyploidization history and plant inulin production.</title>
        <authorList>
            <person name="Fan W."/>
            <person name="Wang S."/>
            <person name="Wang H."/>
            <person name="Wang A."/>
            <person name="Jiang F."/>
            <person name="Liu H."/>
            <person name="Zhao H."/>
            <person name="Xu D."/>
            <person name="Zhang Y."/>
        </authorList>
    </citation>
    <scope>NUCLEOTIDE SEQUENCE [LARGE SCALE GENOMIC DNA]</scope>
    <source>
        <strain evidence="2">cv. Punajuju</strain>
        <tissue evidence="1">Leaves</tissue>
    </source>
</reference>
<evidence type="ECO:0000313" key="1">
    <source>
        <dbReference type="EMBL" id="KAI3766863.1"/>
    </source>
</evidence>
<gene>
    <name evidence="1" type="ORF">L2E82_16938</name>
</gene>
<sequence>MRLMDAFVTNPWKLNPTATFLFDIDSVDCVSSSVLVKKNRGFKIAETAKKHKIVVIADEVYGHLAFGQNPFCSHGCFGSMVPILTLGSLSKRWIVPGWRLGWFCSIVRDSFTEADDILKLHDIVHCSLDVVDERVKEKEVRMAIASRSPAARDIAEILSRELGRLQTQQILGNQPITHKEVELKAIKVPSVII</sequence>
<organism evidence="1 2">
    <name type="scientific">Cichorium intybus</name>
    <name type="common">Chicory</name>
    <dbReference type="NCBI Taxonomy" id="13427"/>
    <lineage>
        <taxon>Eukaryota</taxon>
        <taxon>Viridiplantae</taxon>
        <taxon>Streptophyta</taxon>
        <taxon>Embryophyta</taxon>
        <taxon>Tracheophyta</taxon>
        <taxon>Spermatophyta</taxon>
        <taxon>Magnoliopsida</taxon>
        <taxon>eudicotyledons</taxon>
        <taxon>Gunneridae</taxon>
        <taxon>Pentapetalae</taxon>
        <taxon>asterids</taxon>
        <taxon>campanulids</taxon>
        <taxon>Asterales</taxon>
        <taxon>Asteraceae</taxon>
        <taxon>Cichorioideae</taxon>
        <taxon>Cichorieae</taxon>
        <taxon>Cichoriinae</taxon>
        <taxon>Cichorium</taxon>
    </lineage>
</organism>
<comment type="caution">
    <text evidence="1">The sequence shown here is derived from an EMBL/GenBank/DDBJ whole genome shotgun (WGS) entry which is preliminary data.</text>
</comment>
<keyword evidence="2" id="KW-1185">Reference proteome</keyword>
<evidence type="ECO:0000313" key="2">
    <source>
        <dbReference type="Proteomes" id="UP001055811"/>
    </source>
</evidence>